<protein>
    <submittedName>
        <fullName evidence="1">Uncharacterized protein</fullName>
    </submittedName>
</protein>
<organism evidence="1 2">
    <name type="scientific">Pseudoalteromonas piscicida</name>
    <dbReference type="NCBI Taxonomy" id="43662"/>
    <lineage>
        <taxon>Bacteria</taxon>
        <taxon>Pseudomonadati</taxon>
        <taxon>Pseudomonadota</taxon>
        <taxon>Gammaproteobacteria</taxon>
        <taxon>Alteromonadales</taxon>
        <taxon>Pseudoalteromonadaceae</taxon>
        <taxon>Pseudoalteromonas</taxon>
    </lineage>
</organism>
<dbReference type="KEGG" id="ppis:B1L02_03100"/>
<evidence type="ECO:0000313" key="2">
    <source>
        <dbReference type="Proteomes" id="UP000258102"/>
    </source>
</evidence>
<proteinExistence type="predicted"/>
<name>A0AAD0RI39_PSEO7</name>
<accession>A0AAD0RI39</accession>
<dbReference type="Proteomes" id="UP000258102">
    <property type="component" value="Chromosome 1"/>
</dbReference>
<gene>
    <name evidence="1" type="ORF">D0511_14660</name>
</gene>
<sequence length="84" mass="9921">MSSSVIPSYKQPTTKNTLSYSDENKSYWKVCARKLRIFQFNTISNFKELSADLQDTLSIEKYHNANMLSTCNSNQYKLLYYFIR</sequence>
<evidence type="ECO:0000313" key="1">
    <source>
        <dbReference type="EMBL" id="AXR03177.1"/>
    </source>
</evidence>
<dbReference type="AlphaFoldDB" id="A0AAD0RI39"/>
<dbReference type="EMBL" id="CP031761">
    <property type="protein sequence ID" value="AXR03177.1"/>
    <property type="molecule type" value="Genomic_DNA"/>
</dbReference>
<reference evidence="1 2" key="1">
    <citation type="submission" date="2018-08" db="EMBL/GenBank/DDBJ databases">
        <title>Whole Genome Sequences of Two Pseudoalteromonas piscicida Strains, DE1-A and DE2-A, which Exhibit Strong Antibacterial Activity against Vibrio vulnificus.</title>
        <authorList>
            <person name="Richards G.P."/>
            <person name="Needleman D.S."/>
            <person name="Watson M.A."/>
            <person name="Polson S.W."/>
        </authorList>
    </citation>
    <scope>NUCLEOTIDE SEQUENCE [LARGE SCALE GENOMIC DNA]</scope>
    <source>
        <strain evidence="1 2">DE2-A</strain>
    </source>
</reference>